<evidence type="ECO:0000313" key="8">
    <source>
        <dbReference type="EMBL" id="KAI5427380.1"/>
    </source>
</evidence>
<protein>
    <submittedName>
        <fullName evidence="8">Uncharacterized protein</fullName>
    </submittedName>
</protein>
<dbReference type="GO" id="GO:0005737">
    <property type="term" value="C:cytoplasm"/>
    <property type="evidence" value="ECO:0007669"/>
    <property type="project" value="UniProtKB-ARBA"/>
</dbReference>
<proteinExistence type="inferred from homology"/>
<evidence type="ECO:0000256" key="4">
    <source>
        <dbReference type="ARBA" id="ARBA00022989"/>
    </source>
</evidence>
<keyword evidence="9" id="KW-1185">Reference proteome</keyword>
<accession>A0A9D4XYN6</accession>
<evidence type="ECO:0000256" key="1">
    <source>
        <dbReference type="ARBA" id="ARBA00004141"/>
    </source>
</evidence>
<feature type="region of interest" description="Disordered" evidence="6">
    <location>
        <begin position="1"/>
        <end position="39"/>
    </location>
</feature>
<evidence type="ECO:0000256" key="5">
    <source>
        <dbReference type="ARBA" id="ARBA00023136"/>
    </source>
</evidence>
<dbReference type="PANTHER" id="PTHR31621">
    <property type="entry name" value="PROTEIN DMP3"/>
    <property type="match status" value="1"/>
</dbReference>
<name>A0A9D4XYN6_PEA</name>
<organism evidence="8 9">
    <name type="scientific">Pisum sativum</name>
    <name type="common">Garden pea</name>
    <name type="synonym">Lathyrus oleraceus</name>
    <dbReference type="NCBI Taxonomy" id="3888"/>
    <lineage>
        <taxon>Eukaryota</taxon>
        <taxon>Viridiplantae</taxon>
        <taxon>Streptophyta</taxon>
        <taxon>Embryophyta</taxon>
        <taxon>Tracheophyta</taxon>
        <taxon>Spermatophyta</taxon>
        <taxon>Magnoliopsida</taxon>
        <taxon>eudicotyledons</taxon>
        <taxon>Gunneridae</taxon>
        <taxon>Pentapetalae</taxon>
        <taxon>rosids</taxon>
        <taxon>fabids</taxon>
        <taxon>Fabales</taxon>
        <taxon>Fabaceae</taxon>
        <taxon>Papilionoideae</taxon>
        <taxon>50 kb inversion clade</taxon>
        <taxon>NPAAA clade</taxon>
        <taxon>Hologalegina</taxon>
        <taxon>IRL clade</taxon>
        <taxon>Fabeae</taxon>
        <taxon>Lathyrus</taxon>
    </lineage>
</organism>
<dbReference type="AlphaFoldDB" id="A0A9D4XYN6"/>
<gene>
    <name evidence="8" type="ORF">KIW84_032701</name>
</gene>
<dbReference type="Gramene" id="Psat03G0270100-T1">
    <property type="protein sequence ID" value="KAI5427380.1"/>
    <property type="gene ID" value="KIW84_032701"/>
</dbReference>
<evidence type="ECO:0000256" key="6">
    <source>
        <dbReference type="SAM" id="MobiDB-lite"/>
    </source>
</evidence>
<comment type="similarity">
    <text evidence="2">Belongs to the plant DMP1 protein family.</text>
</comment>
<dbReference type="Proteomes" id="UP001058974">
    <property type="component" value="Chromosome 3"/>
</dbReference>
<evidence type="ECO:0000313" key="9">
    <source>
        <dbReference type="Proteomes" id="UP001058974"/>
    </source>
</evidence>
<comment type="subcellular location">
    <subcellularLocation>
        <location evidence="1">Membrane</location>
        <topology evidence="1">Multi-pass membrane protein</topology>
    </subcellularLocation>
</comment>
<feature type="transmembrane region" description="Helical" evidence="7">
    <location>
        <begin position="119"/>
        <end position="140"/>
    </location>
</feature>
<keyword evidence="3 7" id="KW-0812">Transmembrane</keyword>
<dbReference type="EMBL" id="JAMSHJ010000003">
    <property type="protein sequence ID" value="KAI5427380.1"/>
    <property type="molecule type" value="Genomic_DNA"/>
</dbReference>
<keyword evidence="4 7" id="KW-1133">Transmembrane helix</keyword>
<evidence type="ECO:0000256" key="7">
    <source>
        <dbReference type="SAM" id="Phobius"/>
    </source>
</evidence>
<dbReference type="InterPro" id="IPR007770">
    <property type="entry name" value="DMP"/>
</dbReference>
<dbReference type="PANTHER" id="PTHR31621:SF11">
    <property type="entry name" value="PROTEIN DMP8-RELATED"/>
    <property type="match status" value="1"/>
</dbReference>
<feature type="transmembrane region" description="Helical" evidence="7">
    <location>
        <begin position="152"/>
        <end position="170"/>
    </location>
</feature>
<evidence type="ECO:0000256" key="2">
    <source>
        <dbReference type="ARBA" id="ARBA00008707"/>
    </source>
</evidence>
<comment type="caution">
    <text evidence="8">The sequence shown here is derived from an EMBL/GenBank/DDBJ whole genome shotgun (WGS) entry which is preliminary data.</text>
</comment>
<feature type="transmembrane region" description="Helical" evidence="7">
    <location>
        <begin position="89"/>
        <end position="107"/>
    </location>
</feature>
<reference evidence="8 9" key="1">
    <citation type="journal article" date="2022" name="Nat. Genet.">
        <title>Improved pea reference genome and pan-genome highlight genomic features and evolutionary characteristics.</title>
        <authorList>
            <person name="Yang T."/>
            <person name="Liu R."/>
            <person name="Luo Y."/>
            <person name="Hu S."/>
            <person name="Wang D."/>
            <person name="Wang C."/>
            <person name="Pandey M.K."/>
            <person name="Ge S."/>
            <person name="Xu Q."/>
            <person name="Li N."/>
            <person name="Li G."/>
            <person name="Huang Y."/>
            <person name="Saxena R.K."/>
            <person name="Ji Y."/>
            <person name="Li M."/>
            <person name="Yan X."/>
            <person name="He Y."/>
            <person name="Liu Y."/>
            <person name="Wang X."/>
            <person name="Xiang C."/>
            <person name="Varshney R.K."/>
            <person name="Ding H."/>
            <person name="Gao S."/>
            <person name="Zong X."/>
        </authorList>
    </citation>
    <scope>NUCLEOTIDE SEQUENCE [LARGE SCALE GENOMIC DNA]</scope>
    <source>
        <strain evidence="8 9">cv. Zhongwan 6</strain>
    </source>
</reference>
<dbReference type="GO" id="GO:0010256">
    <property type="term" value="P:endomembrane system organization"/>
    <property type="evidence" value="ECO:0007669"/>
    <property type="project" value="TreeGrafter"/>
</dbReference>
<dbReference type="Pfam" id="PF05078">
    <property type="entry name" value="DUF679"/>
    <property type="match status" value="1"/>
</dbReference>
<evidence type="ECO:0000256" key="3">
    <source>
        <dbReference type="ARBA" id="ARBA00022692"/>
    </source>
</evidence>
<sequence length="288" mass="31881">MEQTQPEIGIKVYNVTPPPQEAVGAVTTQSSDPPEPGKKRRAIMAKGVQKTLSKTSLLGNFLPTGTLITFEMVLPSIYRNGQCTHIHTIMIHFLLIMCALSCFFFHFTDSFHGADGNIYYGFVTPKGLSVFKPGLAVSVPKDDKYKVGFQDFVHAVMSVMVFVAIAFSDYRVTNCLFPGHEREMDQIMESFPMMIGIVCSGAVYCYICSHAEASSASPFSLLRPFVFQDTCTCINNVDLEGDETGYEVESFLNGENEDLMVGNSVGRSKGGYVEDEYMLNLEVKDDVE</sequence>
<keyword evidence="5 7" id="KW-0472">Membrane</keyword>
<feature type="transmembrane region" description="Helical" evidence="7">
    <location>
        <begin position="190"/>
        <end position="207"/>
    </location>
</feature>
<dbReference type="GO" id="GO:0016020">
    <property type="term" value="C:membrane"/>
    <property type="evidence" value="ECO:0007669"/>
    <property type="project" value="UniProtKB-SubCell"/>
</dbReference>